<dbReference type="EMBL" id="RBAL01000010">
    <property type="protein sequence ID" value="RKN40348.1"/>
    <property type="molecule type" value="Genomic_DNA"/>
</dbReference>
<dbReference type="InterPro" id="IPR037176">
    <property type="entry name" value="Osmotin/thaumatin-like_sf"/>
</dbReference>
<organism evidence="6 7">
    <name type="scientific">Streptomyces hoynatensis</name>
    <dbReference type="NCBI Taxonomy" id="1141874"/>
    <lineage>
        <taxon>Bacteria</taxon>
        <taxon>Bacillati</taxon>
        <taxon>Actinomycetota</taxon>
        <taxon>Actinomycetes</taxon>
        <taxon>Kitasatosporales</taxon>
        <taxon>Streptomycetaceae</taxon>
        <taxon>Streptomyces</taxon>
    </lineage>
</organism>
<comment type="caution">
    <text evidence="6">The sequence shown here is derived from an EMBL/GenBank/DDBJ whole genome shotgun (WGS) entry which is preliminary data.</text>
</comment>
<dbReference type="PANTHER" id="PTHR38165:SF1">
    <property type="entry name" value="GLUCANASE B"/>
    <property type="match status" value="1"/>
</dbReference>
<reference evidence="6 7" key="1">
    <citation type="journal article" date="2014" name="Int. J. Syst. Evol. Microbiol.">
        <title>Streptomyces hoynatensis sp. nov., isolated from deep marine sediment.</title>
        <authorList>
            <person name="Veyisoglu A."/>
            <person name="Sahin N."/>
        </authorList>
    </citation>
    <scope>NUCLEOTIDE SEQUENCE [LARGE SCALE GENOMIC DNA]</scope>
    <source>
        <strain evidence="6 7">KCTC 29097</strain>
    </source>
</reference>
<dbReference type="PROSITE" id="PS51175">
    <property type="entry name" value="CBM6"/>
    <property type="match status" value="1"/>
</dbReference>
<sequence>MVTRRSLIAAAGATGAAALAGALPLASRASAAAASLPISLQNNSGQGNVYAYISGADTSGWPGFVTADGVFHRLQNPSAPVTPTADYSIPLGASGSAPVRLTLGQYLIGGRVWFSAGRKLQFFRNPGTVPGLVQPALVSSDPNWQTNWTFCEFTYNSANLYANISYVDMVALPIAMTSTGSAGTQTVSPLPSGALAAIASGLRSQHAADGAPWDHLVATDSSGAILRVMAPGHSPTDFGGYWNSYLDRVWSHYQSHTLTIDTQGAFGAFSGTVSNGALTFAGLNTNGVPFTKPSAADIFGCASGPLYNSGPDARGAVTARLAAALNRSNLLVSGGASQPNGVTPAQYYQDPITNHYARLVHEHANIGYAFPYDDVGPSGSAPVDGHIQDPAPTSWSISLGPGGDSGSTPPGDGTSAYATIQAESHSAQSGTQTEACSDTGGGLDVGYIAGGDWLKYSALDFGSASPRQFVARLASGADPGVSGAIRVRLDSTTGPQIAEIDFANNGGWQNWQTVPANITAAATGVHDVYLVFTNAGGDFVNINWFTFQH</sequence>
<feature type="compositionally biased region" description="Low complexity" evidence="2">
    <location>
        <begin position="406"/>
        <end position="415"/>
    </location>
</feature>
<dbReference type="OrthoDB" id="5513218at2"/>
<feature type="signal peptide" evidence="3">
    <location>
        <begin position="1"/>
        <end position="31"/>
    </location>
</feature>
<feature type="chain" id="PRO_5017324971" evidence="3">
    <location>
        <begin position="32"/>
        <end position="549"/>
    </location>
</feature>
<dbReference type="AlphaFoldDB" id="A0A3A9YWF3"/>
<dbReference type="InterPro" id="IPR032477">
    <property type="entry name" value="Glyco_hydro_64"/>
</dbReference>
<feature type="domain" description="GH64" evidence="5">
    <location>
        <begin position="33"/>
        <end position="395"/>
    </location>
</feature>
<dbReference type="InterPro" id="IPR037398">
    <property type="entry name" value="Glyco_hydro_64_fam"/>
</dbReference>
<proteinExistence type="predicted"/>
<evidence type="ECO:0000256" key="2">
    <source>
        <dbReference type="SAM" id="MobiDB-lite"/>
    </source>
</evidence>
<dbReference type="Gene3D" id="3.30.920.50">
    <property type="entry name" value="Beta-1,3-glucanase, C-terminal domain"/>
    <property type="match status" value="1"/>
</dbReference>
<accession>A0A3A9YWF3</accession>
<dbReference type="SUPFAM" id="SSF49785">
    <property type="entry name" value="Galactose-binding domain-like"/>
    <property type="match status" value="1"/>
</dbReference>
<keyword evidence="1 3" id="KW-0732">Signal</keyword>
<protein>
    <submittedName>
        <fullName evidence="6">Carbohydrate-binding protein</fullName>
    </submittedName>
</protein>
<feature type="domain" description="CBM6" evidence="4">
    <location>
        <begin position="418"/>
        <end position="548"/>
    </location>
</feature>
<dbReference type="Pfam" id="PF03422">
    <property type="entry name" value="CBM_6"/>
    <property type="match status" value="1"/>
</dbReference>
<keyword evidence="7" id="KW-1185">Reference proteome</keyword>
<dbReference type="GO" id="GO:0030246">
    <property type="term" value="F:carbohydrate binding"/>
    <property type="evidence" value="ECO:0007669"/>
    <property type="project" value="InterPro"/>
</dbReference>
<dbReference type="InterPro" id="IPR006311">
    <property type="entry name" value="TAT_signal"/>
</dbReference>
<dbReference type="PROSITE" id="PS52006">
    <property type="entry name" value="GH64"/>
    <property type="match status" value="1"/>
</dbReference>
<dbReference type="SMART" id="SM00606">
    <property type="entry name" value="CBD_IV"/>
    <property type="match status" value="1"/>
</dbReference>
<name>A0A3A9YWF3_9ACTN</name>
<dbReference type="CDD" id="cd04084">
    <property type="entry name" value="CBM6_xylanase-like"/>
    <property type="match status" value="1"/>
</dbReference>
<dbReference type="PANTHER" id="PTHR38165">
    <property type="match status" value="1"/>
</dbReference>
<dbReference type="Proteomes" id="UP000272474">
    <property type="component" value="Unassembled WGS sequence"/>
</dbReference>
<dbReference type="InterPro" id="IPR008979">
    <property type="entry name" value="Galactose-bd-like_sf"/>
</dbReference>
<dbReference type="PROSITE" id="PS51318">
    <property type="entry name" value="TAT"/>
    <property type="match status" value="1"/>
</dbReference>
<dbReference type="Gene3D" id="2.60.120.260">
    <property type="entry name" value="Galactose-binding domain-like"/>
    <property type="match status" value="1"/>
</dbReference>
<evidence type="ECO:0000256" key="1">
    <source>
        <dbReference type="ARBA" id="ARBA00022729"/>
    </source>
</evidence>
<evidence type="ECO:0000313" key="6">
    <source>
        <dbReference type="EMBL" id="RKN40348.1"/>
    </source>
</evidence>
<dbReference type="Pfam" id="PF16483">
    <property type="entry name" value="Glyco_hydro_64"/>
    <property type="match status" value="1"/>
</dbReference>
<evidence type="ECO:0000313" key="7">
    <source>
        <dbReference type="Proteomes" id="UP000272474"/>
    </source>
</evidence>
<evidence type="ECO:0000259" key="4">
    <source>
        <dbReference type="PROSITE" id="PS51175"/>
    </source>
</evidence>
<evidence type="ECO:0000256" key="3">
    <source>
        <dbReference type="SAM" id="SignalP"/>
    </source>
</evidence>
<evidence type="ECO:0000259" key="5">
    <source>
        <dbReference type="PROSITE" id="PS52006"/>
    </source>
</evidence>
<dbReference type="InterPro" id="IPR006584">
    <property type="entry name" value="Cellulose-bd_IV"/>
</dbReference>
<feature type="region of interest" description="Disordered" evidence="2">
    <location>
        <begin position="379"/>
        <end position="416"/>
    </location>
</feature>
<dbReference type="RefSeq" id="WP_120680956.1">
    <property type="nucleotide sequence ID" value="NZ_RBAL01000010.1"/>
</dbReference>
<dbReference type="Gene3D" id="2.60.110.10">
    <property type="entry name" value="Thaumatin"/>
    <property type="match status" value="1"/>
</dbReference>
<dbReference type="InterPro" id="IPR005084">
    <property type="entry name" value="CBM6"/>
</dbReference>
<gene>
    <name evidence="6" type="ORF">D7294_17965</name>
</gene>
<dbReference type="InterPro" id="IPR042517">
    <property type="entry name" value="Glyco_hydro_64_N_2"/>
</dbReference>